<dbReference type="InterPro" id="IPR003533">
    <property type="entry name" value="Doublecortin_dom"/>
</dbReference>
<sequence>MNEARVPDSETDWRNVDIFLFSNGQKQTPPRKYHLNSEDLSRWSSTLMHLARSHYGEIFSTVDLYTVEGEVVATPLQLSNGAAYVAVPPQDTFIPSGYNDYLLKAIRSREKRRNAQSEIQRDGLDTQIQEADTEAKEEVEKVETLNEMTNNATTSTIGDRVNSVQKLQPQHPARSNSTLKHTEKITHNNNSSSILKKQNSLMLPSTVRKGSMKLKENPLRKNLKVNTSKGPNSGSTIITNSSNQLKTNSRTPIRTGKNGDRHSSLRNANDRSKIENKVEPQSHNSILGTIKSSTEKTETKEISAFENVIDDNDLIVVKKQESVNRSMVFTDLEKKDTAPSKRNRLSSMVPILMPIEESRLSKDEPPVAAINNVIENVYKPEADIISGMTSVNKSKMELDDNIAQGTATNIQQLQEDKMKLINKHPVDSFIAVIDKGDLIDLNLKIQVRKCEGVISTQDSKPFINSIIQKASQVNIDQEIVETIEKRSSLKNKLTIDEDNTKLVVIQCSCCENRNLSEILQKIDTGTVKLNDKKYIIVLPDPPSPKTVER</sequence>
<proteinExistence type="predicted"/>
<dbReference type="InterPro" id="IPR036572">
    <property type="entry name" value="Doublecortin_dom_sf"/>
</dbReference>
<gene>
    <name evidence="3" type="ORF">ABMA27_011615</name>
</gene>
<name>A0ABR3IGV2_LOXSC</name>
<evidence type="ECO:0000313" key="3">
    <source>
        <dbReference type="EMBL" id="KAL0895505.1"/>
    </source>
</evidence>
<feature type="domain" description="Doublecortin" evidence="2">
    <location>
        <begin position="16"/>
        <end position="99"/>
    </location>
</feature>
<feature type="compositionally biased region" description="Low complexity" evidence="1">
    <location>
        <begin position="232"/>
        <end position="243"/>
    </location>
</feature>
<evidence type="ECO:0000313" key="4">
    <source>
        <dbReference type="Proteomes" id="UP001549920"/>
    </source>
</evidence>
<evidence type="ECO:0000259" key="2">
    <source>
        <dbReference type="PROSITE" id="PS50309"/>
    </source>
</evidence>
<keyword evidence="4" id="KW-1185">Reference proteome</keyword>
<reference evidence="3 4" key="1">
    <citation type="submission" date="2024-06" db="EMBL/GenBank/DDBJ databases">
        <title>A chromosome-level genome assembly of beet webworm, Loxostege sticticalis.</title>
        <authorList>
            <person name="Zhang Y."/>
        </authorList>
    </citation>
    <scope>NUCLEOTIDE SEQUENCE [LARGE SCALE GENOMIC DNA]</scope>
    <source>
        <strain evidence="3">AQ026</strain>
        <tissue evidence="3">Whole body</tissue>
    </source>
</reference>
<dbReference type="SUPFAM" id="SSF89837">
    <property type="entry name" value="Doublecortin (DC)"/>
    <property type="match status" value="1"/>
</dbReference>
<dbReference type="EMBL" id="JBEUOH010000003">
    <property type="protein sequence ID" value="KAL0895505.1"/>
    <property type="molecule type" value="Genomic_DNA"/>
</dbReference>
<protein>
    <recommendedName>
        <fullName evidence="2">Doublecortin domain-containing protein</fullName>
    </recommendedName>
</protein>
<organism evidence="3 4">
    <name type="scientific">Loxostege sticticalis</name>
    <name type="common">Beet webworm moth</name>
    <dbReference type="NCBI Taxonomy" id="481309"/>
    <lineage>
        <taxon>Eukaryota</taxon>
        <taxon>Metazoa</taxon>
        <taxon>Ecdysozoa</taxon>
        <taxon>Arthropoda</taxon>
        <taxon>Hexapoda</taxon>
        <taxon>Insecta</taxon>
        <taxon>Pterygota</taxon>
        <taxon>Neoptera</taxon>
        <taxon>Endopterygota</taxon>
        <taxon>Lepidoptera</taxon>
        <taxon>Glossata</taxon>
        <taxon>Ditrysia</taxon>
        <taxon>Pyraloidea</taxon>
        <taxon>Crambidae</taxon>
        <taxon>Pyraustinae</taxon>
        <taxon>Loxostege</taxon>
    </lineage>
</organism>
<feature type="compositionally biased region" description="Basic and acidic residues" evidence="1">
    <location>
        <begin position="257"/>
        <end position="280"/>
    </location>
</feature>
<dbReference type="Proteomes" id="UP001549920">
    <property type="component" value="Unassembled WGS sequence"/>
</dbReference>
<comment type="caution">
    <text evidence="3">The sequence shown here is derived from an EMBL/GenBank/DDBJ whole genome shotgun (WGS) entry which is preliminary data.</text>
</comment>
<evidence type="ECO:0000256" key="1">
    <source>
        <dbReference type="SAM" id="MobiDB-lite"/>
    </source>
</evidence>
<dbReference type="Gene3D" id="3.10.20.230">
    <property type="entry name" value="Doublecortin domain"/>
    <property type="match status" value="1"/>
</dbReference>
<accession>A0ABR3IGV2</accession>
<feature type="region of interest" description="Disordered" evidence="1">
    <location>
        <begin position="223"/>
        <end position="282"/>
    </location>
</feature>
<dbReference type="PROSITE" id="PS50309">
    <property type="entry name" value="DC"/>
    <property type="match status" value="1"/>
</dbReference>